<evidence type="ECO:0000313" key="2">
    <source>
        <dbReference type="Proteomes" id="UP000627166"/>
    </source>
</evidence>
<dbReference type="EMBL" id="JACSQB010000112">
    <property type="protein sequence ID" value="MBD8048082.1"/>
    <property type="molecule type" value="Genomic_DNA"/>
</dbReference>
<proteinExistence type="predicted"/>
<reference evidence="1 2" key="1">
    <citation type="submission" date="2020-08" db="EMBL/GenBank/DDBJ databases">
        <title>A Genomic Blueprint of the Chicken Gut Microbiome.</title>
        <authorList>
            <person name="Gilroy R."/>
            <person name="Ravi A."/>
            <person name="Getino M."/>
            <person name="Pursley I."/>
            <person name="Horton D.L."/>
            <person name="Alikhan N.-F."/>
            <person name="Baker D."/>
            <person name="Gharbi K."/>
            <person name="Hall N."/>
            <person name="Watson M."/>
            <person name="Adriaenssens E.M."/>
            <person name="Foster-Nyarko E."/>
            <person name="Jarju S."/>
            <person name="Secka A."/>
            <person name="Antonio M."/>
            <person name="Oren A."/>
            <person name="Chaudhuri R."/>
            <person name="La Ragione R.M."/>
            <person name="Hildebrand F."/>
            <person name="Pallen M.J."/>
        </authorList>
    </citation>
    <scope>NUCLEOTIDE SEQUENCE [LARGE SCALE GENOMIC DNA]</scope>
    <source>
        <strain evidence="1 2">N37</strain>
    </source>
</reference>
<name>A0ABR8YUY7_9CLOT</name>
<keyword evidence="2" id="KW-1185">Reference proteome</keyword>
<organism evidence="1 2">
    <name type="scientific">Clostridium faecium</name>
    <dbReference type="NCBI Taxonomy" id="2762223"/>
    <lineage>
        <taxon>Bacteria</taxon>
        <taxon>Bacillati</taxon>
        <taxon>Bacillota</taxon>
        <taxon>Clostridia</taxon>
        <taxon>Eubacteriales</taxon>
        <taxon>Clostridiaceae</taxon>
        <taxon>Clostridium</taxon>
    </lineage>
</organism>
<accession>A0ABR8YUY7</accession>
<sequence length="152" mass="18729">MYSENERNFYRDEIQEYEFVPIEPMNGIDMSKEMEDFIAMYCMMGIMPMHRNNPLGFITPMPWLMDEEDDEFRIFYEEEWIRDANENEDFFNNDFRTDERSPGYNYLKIDRIVNRIERNNPGIFRFLECKGVPYMRARNFVRRIVRLTLMYS</sequence>
<protein>
    <submittedName>
        <fullName evidence="1">Uncharacterized protein</fullName>
    </submittedName>
</protein>
<evidence type="ECO:0000313" key="1">
    <source>
        <dbReference type="EMBL" id="MBD8048082.1"/>
    </source>
</evidence>
<comment type="caution">
    <text evidence="1">The sequence shown here is derived from an EMBL/GenBank/DDBJ whole genome shotgun (WGS) entry which is preliminary data.</text>
</comment>
<dbReference type="RefSeq" id="WP_191741039.1">
    <property type="nucleotide sequence ID" value="NZ_JACSQB010000112.1"/>
</dbReference>
<gene>
    <name evidence="1" type="ORF">H9637_13730</name>
</gene>
<dbReference type="Proteomes" id="UP000627166">
    <property type="component" value="Unassembled WGS sequence"/>
</dbReference>